<name>A0A166MM79_PSEFL</name>
<evidence type="ECO:0000259" key="1">
    <source>
        <dbReference type="Pfam" id="PF20247"/>
    </source>
</evidence>
<gene>
    <name evidence="2" type="ORF">A1D17_06950</name>
</gene>
<reference evidence="2 3" key="2">
    <citation type="journal article" date="2018" name="Nature">
        <title>Mutant phenotypes for thousands of bacterial genes of unknown function.</title>
        <authorList>
            <person name="Price M.N."/>
            <person name="Wetmore K.M."/>
            <person name="Waters R.J."/>
            <person name="Callaghan M."/>
            <person name="Ray J."/>
            <person name="Liu H."/>
            <person name="Kuehl J.V."/>
            <person name="Melnyk R.A."/>
            <person name="Lamson J.S."/>
            <person name="Suh Y."/>
            <person name="Carlson H.K."/>
            <person name="Esquivel Z."/>
            <person name="Sadeeshkumar H."/>
            <person name="Chakraborty R."/>
            <person name="Zane G.M."/>
            <person name="Rubin B.E."/>
            <person name="Wall J.D."/>
            <person name="Visel A."/>
            <person name="Bristow J."/>
            <person name="Blow M.J."/>
            <person name="Arkin A.P."/>
            <person name="Deutschbauer A.M."/>
        </authorList>
    </citation>
    <scope>NUCLEOTIDE SEQUENCE [LARGE SCALE GENOMIC DNA]</scope>
    <source>
        <strain evidence="2 3">FW300-N1B4</strain>
    </source>
</reference>
<evidence type="ECO:0000313" key="3">
    <source>
        <dbReference type="Proteomes" id="UP000076489"/>
    </source>
</evidence>
<protein>
    <recommendedName>
        <fullName evidence="1">DUF6602 domain-containing protein</fullName>
    </recommendedName>
</protein>
<dbReference type="Pfam" id="PF20247">
    <property type="entry name" value="DUF6602"/>
    <property type="match status" value="1"/>
</dbReference>
<accession>A0A166MM79</accession>
<dbReference type="EMBL" id="LUKJ01000003">
    <property type="protein sequence ID" value="KZN15910.1"/>
    <property type="molecule type" value="Genomic_DNA"/>
</dbReference>
<proteinExistence type="predicted"/>
<dbReference type="Proteomes" id="UP000076489">
    <property type="component" value="Unassembled WGS sequence"/>
</dbReference>
<comment type="caution">
    <text evidence="2">The sequence shown here is derived from an EMBL/GenBank/DDBJ whole genome shotgun (WGS) entry which is preliminary data.</text>
</comment>
<dbReference type="InterPro" id="IPR046537">
    <property type="entry name" value="DUF6602"/>
</dbReference>
<dbReference type="AlphaFoldDB" id="A0A166MM79"/>
<evidence type="ECO:0000313" key="2">
    <source>
        <dbReference type="EMBL" id="KZN15910.1"/>
    </source>
</evidence>
<feature type="domain" description="DUF6602" evidence="1">
    <location>
        <begin position="31"/>
        <end position="135"/>
    </location>
</feature>
<organism evidence="2 3">
    <name type="scientific">Pseudomonas fluorescens</name>
    <dbReference type="NCBI Taxonomy" id="294"/>
    <lineage>
        <taxon>Bacteria</taxon>
        <taxon>Pseudomonadati</taxon>
        <taxon>Pseudomonadota</taxon>
        <taxon>Gammaproteobacteria</taxon>
        <taxon>Pseudomonadales</taxon>
        <taxon>Pseudomonadaceae</taxon>
        <taxon>Pseudomonas</taxon>
    </lineage>
</organism>
<dbReference type="CDD" id="cd21411">
    <property type="entry name" value="NucC"/>
    <property type="match status" value="1"/>
</dbReference>
<reference evidence="3" key="1">
    <citation type="submission" date="2016-03" db="EMBL/GenBank/DDBJ databases">
        <authorList>
            <person name="Ray J."/>
            <person name="Price M."/>
            <person name="Deutschbauer A."/>
        </authorList>
    </citation>
    <scope>NUCLEOTIDE SEQUENCE [LARGE SCALE GENOMIC DNA]</scope>
    <source>
        <strain evidence="3">FW300-N1B4</strain>
    </source>
</reference>
<dbReference type="RefSeq" id="WP_081235227.1">
    <property type="nucleotide sequence ID" value="NZ_LUKJ01000003.1"/>
</dbReference>
<sequence length="246" mass="27179">MATKKDRIADTAWMKESFVDVQAELAIKLKRAAQSISHAGTHGAVNEDHWIDIFRSYLPNRYAVATGLVIDSLGNRSDQIDIVIFDRHFTPTLLDQQNHRYIPVEAVYAVFESKPHFDKSYIEYAGDKAASVRKLHRTSVPIAHAGGTFAPKPLFPIIAGIVAAKSSWADGLGEHFLKNLPIEDMERLDCGCALDDGAFDSFDDSLKVVGSEGALIYFLFRLLARLQSLGTVPAIDWAAYASVINK</sequence>
<dbReference type="OrthoDB" id="3765434at2"/>